<dbReference type="Pfam" id="PF00107">
    <property type="entry name" value="ADH_zinc_N"/>
    <property type="match status" value="1"/>
</dbReference>
<reference evidence="2 3" key="1">
    <citation type="submission" date="2020-03" db="EMBL/GenBank/DDBJ databases">
        <title>Draft Genome Sequence of Cudoniella acicularis.</title>
        <authorList>
            <person name="Buettner E."/>
            <person name="Kellner H."/>
        </authorList>
    </citation>
    <scope>NUCLEOTIDE SEQUENCE [LARGE SCALE GENOMIC DNA]</scope>
    <source>
        <strain evidence="2 3">DSM 108380</strain>
    </source>
</reference>
<evidence type="ECO:0000259" key="1">
    <source>
        <dbReference type="Pfam" id="PF00107"/>
    </source>
</evidence>
<dbReference type="PANTHER" id="PTHR43677">
    <property type="entry name" value="SHORT-CHAIN DEHYDROGENASE/REDUCTASE"/>
    <property type="match status" value="1"/>
</dbReference>
<keyword evidence="3" id="KW-1185">Reference proteome</keyword>
<name>A0A8H4RIH9_9HELO</name>
<accession>A0A8H4RIH9</accession>
<sequence>MAVQIAKAVGATVIAIASSKEKLDIAKRFGADEDVNYTRNLEWFKEVLELTGGNGVDVVYDLVRLVDKRLKCLKPRGHILIFGFTGIEGDMEKIVMNRILLRQAQLIGYPWKGLEEMWETGAIKPTVFGHDFHGLESVVPAMKALSERKV</sequence>
<dbReference type="SUPFAM" id="SSF51735">
    <property type="entry name" value="NAD(P)-binding Rossmann-fold domains"/>
    <property type="match status" value="1"/>
</dbReference>
<dbReference type="GO" id="GO:0016491">
    <property type="term" value="F:oxidoreductase activity"/>
    <property type="evidence" value="ECO:0007669"/>
    <property type="project" value="TreeGrafter"/>
</dbReference>
<dbReference type="InterPro" id="IPR013149">
    <property type="entry name" value="ADH-like_C"/>
</dbReference>
<gene>
    <name evidence="2" type="ORF">G7Y89_g7454</name>
</gene>
<evidence type="ECO:0000313" key="3">
    <source>
        <dbReference type="Proteomes" id="UP000566819"/>
    </source>
</evidence>
<dbReference type="OrthoDB" id="10257049at2759"/>
<proteinExistence type="predicted"/>
<feature type="domain" description="Alcohol dehydrogenase-like C-terminal" evidence="1">
    <location>
        <begin position="1"/>
        <end position="120"/>
    </location>
</feature>
<dbReference type="GO" id="GO:0005739">
    <property type="term" value="C:mitochondrion"/>
    <property type="evidence" value="ECO:0007669"/>
    <property type="project" value="TreeGrafter"/>
</dbReference>
<dbReference type="PANTHER" id="PTHR43677:SF4">
    <property type="entry name" value="QUINONE OXIDOREDUCTASE-LIKE PROTEIN 2"/>
    <property type="match status" value="1"/>
</dbReference>
<comment type="caution">
    <text evidence="2">The sequence shown here is derived from an EMBL/GenBank/DDBJ whole genome shotgun (WGS) entry which is preliminary data.</text>
</comment>
<dbReference type="Gene3D" id="3.40.50.720">
    <property type="entry name" value="NAD(P)-binding Rossmann-like Domain"/>
    <property type="match status" value="1"/>
</dbReference>
<dbReference type="AlphaFoldDB" id="A0A8H4RIH9"/>
<protein>
    <recommendedName>
        <fullName evidence="1">Alcohol dehydrogenase-like C-terminal domain-containing protein</fullName>
    </recommendedName>
</protein>
<evidence type="ECO:0000313" key="2">
    <source>
        <dbReference type="EMBL" id="KAF4630677.1"/>
    </source>
</evidence>
<dbReference type="Proteomes" id="UP000566819">
    <property type="component" value="Unassembled WGS sequence"/>
</dbReference>
<dbReference type="EMBL" id="JAAMPI010000525">
    <property type="protein sequence ID" value="KAF4630677.1"/>
    <property type="molecule type" value="Genomic_DNA"/>
</dbReference>
<dbReference type="InterPro" id="IPR051397">
    <property type="entry name" value="Zn-ADH-like_protein"/>
</dbReference>
<dbReference type="InterPro" id="IPR036291">
    <property type="entry name" value="NAD(P)-bd_dom_sf"/>
</dbReference>
<organism evidence="2 3">
    <name type="scientific">Cudoniella acicularis</name>
    <dbReference type="NCBI Taxonomy" id="354080"/>
    <lineage>
        <taxon>Eukaryota</taxon>
        <taxon>Fungi</taxon>
        <taxon>Dikarya</taxon>
        <taxon>Ascomycota</taxon>
        <taxon>Pezizomycotina</taxon>
        <taxon>Leotiomycetes</taxon>
        <taxon>Helotiales</taxon>
        <taxon>Tricladiaceae</taxon>
        <taxon>Cudoniella</taxon>
    </lineage>
</organism>